<organism evidence="9 10">
    <name type="scientific">Stephanodiscus triporus</name>
    <dbReference type="NCBI Taxonomy" id="2934178"/>
    <lineage>
        <taxon>Eukaryota</taxon>
        <taxon>Sar</taxon>
        <taxon>Stramenopiles</taxon>
        <taxon>Ochrophyta</taxon>
        <taxon>Bacillariophyta</taxon>
        <taxon>Coscinodiscophyceae</taxon>
        <taxon>Thalassiosirophycidae</taxon>
        <taxon>Stephanodiscales</taxon>
        <taxon>Stephanodiscaceae</taxon>
        <taxon>Stephanodiscus</taxon>
    </lineage>
</organism>
<dbReference type="PANTHER" id="PTHR30566:SF5">
    <property type="entry name" value="MECHANOSENSITIVE ION CHANNEL PROTEIN 1, MITOCHONDRIAL-RELATED"/>
    <property type="match status" value="1"/>
</dbReference>
<keyword evidence="4" id="KW-0812">Transmembrane</keyword>
<dbReference type="GO" id="GO:0005886">
    <property type="term" value="C:plasma membrane"/>
    <property type="evidence" value="ECO:0007669"/>
    <property type="project" value="UniProtKB-SubCell"/>
</dbReference>
<evidence type="ECO:0000256" key="4">
    <source>
        <dbReference type="ARBA" id="ARBA00022692"/>
    </source>
</evidence>
<evidence type="ECO:0000313" key="9">
    <source>
        <dbReference type="EMBL" id="KAL3785183.1"/>
    </source>
</evidence>
<comment type="similarity">
    <text evidence="2">Belongs to the MscS (TC 1.A.23) family.</text>
</comment>
<evidence type="ECO:0000256" key="1">
    <source>
        <dbReference type="ARBA" id="ARBA00004651"/>
    </source>
</evidence>
<keyword evidence="10" id="KW-1185">Reference proteome</keyword>
<accession>A0ABD3PAQ6</accession>
<evidence type="ECO:0000313" key="10">
    <source>
        <dbReference type="Proteomes" id="UP001530315"/>
    </source>
</evidence>
<dbReference type="SUPFAM" id="SSF82689">
    <property type="entry name" value="Mechanosensitive channel protein MscS (YggB), C-terminal domain"/>
    <property type="match status" value="1"/>
</dbReference>
<evidence type="ECO:0000256" key="6">
    <source>
        <dbReference type="ARBA" id="ARBA00023136"/>
    </source>
</evidence>
<dbReference type="EMBL" id="JALLAZ020000897">
    <property type="protein sequence ID" value="KAL3785183.1"/>
    <property type="molecule type" value="Genomic_DNA"/>
</dbReference>
<protein>
    <submittedName>
        <fullName evidence="9">Uncharacterized protein</fullName>
    </submittedName>
</protein>
<dbReference type="Pfam" id="PF00924">
    <property type="entry name" value="MS_channel_2nd"/>
    <property type="match status" value="1"/>
</dbReference>
<dbReference type="InterPro" id="IPR049278">
    <property type="entry name" value="MS_channel_C"/>
</dbReference>
<dbReference type="Pfam" id="PF21082">
    <property type="entry name" value="MS_channel_3rd"/>
    <property type="match status" value="1"/>
</dbReference>
<sequence length="375" mass="41993">MTKVQAREIISIMRAETHALDVAMIFILSVFLKKIGRFIYFIFLMVELVSMLGGSERLFSRFRKATSYEDSITFQVVDMISEAARIAAVCFVIDTIEVALEISGIKGRENDFSTIIAKLIYATWAFLRVRMYRRSFIVTVVDRTPMMMNAKGGIVEIFNKITDFFLFSTLSLVWMDILKIQPGRGLSSLFALGGAGTLSLTLASQDLAKRALNGLALSASDSFYVGDSILLGDGTSGTVVNMGWLTTDIRGSDELITKIPNSQLSNIRISNRSRMKFSQVKQQLNFKHEDMGRIPNLCDEIRKEIAASCPKVVTDGSKTFSVKWVDFGKDSIEVIVDCRLRTPPIGEEYYEARQEVLQAISNAVQRMGIEFAKKK</sequence>
<comment type="subcellular location">
    <subcellularLocation>
        <location evidence="1">Cell membrane</location>
        <topology evidence="1">Multi-pass membrane protein</topology>
    </subcellularLocation>
</comment>
<dbReference type="Gene3D" id="3.30.70.100">
    <property type="match status" value="1"/>
</dbReference>
<dbReference type="SUPFAM" id="SSF50182">
    <property type="entry name" value="Sm-like ribonucleoproteins"/>
    <property type="match status" value="1"/>
</dbReference>
<keyword evidence="5" id="KW-1133">Transmembrane helix</keyword>
<dbReference type="InterPro" id="IPR006685">
    <property type="entry name" value="MscS_channel_2nd"/>
</dbReference>
<evidence type="ECO:0000256" key="2">
    <source>
        <dbReference type="ARBA" id="ARBA00008017"/>
    </source>
</evidence>
<evidence type="ECO:0000256" key="5">
    <source>
        <dbReference type="ARBA" id="ARBA00022989"/>
    </source>
</evidence>
<dbReference type="PANTHER" id="PTHR30566">
    <property type="entry name" value="YNAI-RELATED MECHANOSENSITIVE ION CHANNEL"/>
    <property type="match status" value="1"/>
</dbReference>
<keyword evidence="6" id="KW-0472">Membrane</keyword>
<reference evidence="9 10" key="1">
    <citation type="submission" date="2024-10" db="EMBL/GenBank/DDBJ databases">
        <title>Updated reference genomes for cyclostephanoid diatoms.</title>
        <authorList>
            <person name="Roberts W.R."/>
            <person name="Alverson A.J."/>
        </authorList>
    </citation>
    <scope>NUCLEOTIDE SEQUENCE [LARGE SCALE GENOMIC DNA]</scope>
    <source>
        <strain evidence="9 10">AJA276-08</strain>
    </source>
</reference>
<comment type="caution">
    <text evidence="9">The sequence shown here is derived from an EMBL/GenBank/DDBJ whole genome shotgun (WGS) entry which is preliminary data.</text>
</comment>
<evidence type="ECO:0000259" key="7">
    <source>
        <dbReference type="Pfam" id="PF00924"/>
    </source>
</evidence>
<name>A0ABD3PAQ6_9STRA</name>
<feature type="domain" description="Mechanosensitive ion channel MscS C-terminal" evidence="8">
    <location>
        <begin position="299"/>
        <end position="371"/>
    </location>
</feature>
<feature type="domain" description="Mechanosensitive ion channel MscS" evidence="7">
    <location>
        <begin position="212"/>
        <end position="274"/>
    </location>
</feature>
<proteinExistence type="inferred from homology"/>
<dbReference type="InterPro" id="IPR023408">
    <property type="entry name" value="MscS_beta-dom_sf"/>
</dbReference>
<gene>
    <name evidence="9" type="ORF">ACHAW5_011208</name>
</gene>
<keyword evidence="3" id="KW-1003">Cell membrane</keyword>
<evidence type="ECO:0000256" key="3">
    <source>
        <dbReference type="ARBA" id="ARBA00022475"/>
    </source>
</evidence>
<evidence type="ECO:0000259" key="8">
    <source>
        <dbReference type="Pfam" id="PF21082"/>
    </source>
</evidence>
<dbReference type="AlphaFoldDB" id="A0ABD3PAQ6"/>
<dbReference type="Gene3D" id="2.30.30.60">
    <property type="match status" value="1"/>
</dbReference>
<dbReference type="InterPro" id="IPR010920">
    <property type="entry name" value="LSM_dom_sf"/>
</dbReference>
<dbReference type="InterPro" id="IPR011066">
    <property type="entry name" value="MscS_channel_C_sf"/>
</dbReference>
<dbReference type="Proteomes" id="UP001530315">
    <property type="component" value="Unassembled WGS sequence"/>
</dbReference>